<keyword evidence="3 5" id="KW-1133">Transmembrane helix</keyword>
<feature type="chain" id="PRO_5031029160" description="TMEM205-like domain-containing protein" evidence="6">
    <location>
        <begin position="20"/>
        <end position="267"/>
    </location>
</feature>
<dbReference type="EMBL" id="HBHQ01022572">
    <property type="protein sequence ID" value="CAD9823438.1"/>
    <property type="molecule type" value="Transcribed_RNA"/>
</dbReference>
<dbReference type="AlphaFoldDB" id="A0A7S2ULJ3"/>
<comment type="subcellular location">
    <subcellularLocation>
        <location evidence="1">Membrane</location>
    </subcellularLocation>
</comment>
<evidence type="ECO:0000256" key="2">
    <source>
        <dbReference type="ARBA" id="ARBA00022692"/>
    </source>
</evidence>
<protein>
    <recommendedName>
        <fullName evidence="7">TMEM205-like domain-containing protein</fullName>
    </recommendedName>
</protein>
<feature type="transmembrane region" description="Helical" evidence="5">
    <location>
        <begin position="118"/>
        <end position="139"/>
    </location>
</feature>
<dbReference type="PANTHER" id="PTHR23241">
    <property type="entry name" value="LATE EMBRYOGENESIS ABUNDANT PLANTS LEA-RELATED"/>
    <property type="match status" value="1"/>
</dbReference>
<sequence length="267" mass="28947">MVRTIAISIVAGILSVTQGFQSVAHNHALFRSTSTLSLLKTQQWKSSSSPLFASPSSSGDEKLTVPSLPKWDPTNWTPKTFWNKPLFRAGAILAALALAGFGSPLSKISATAAATVHLLSFSTWFGSVIFTTFIGGITMYKNLPRQTFGRLQSKLFPKYFNLCAITILLQILTLSKIPDVLSKRAEIALGTAFVTTLLNLFVLEPKSTKVMFKRYELEDMPGGKDSEGYKELASTFGKLHGMSSLSNLIGLCAAVAHGFYIASALIM</sequence>
<dbReference type="PANTHER" id="PTHR23241:SF102">
    <property type="entry name" value="LD23009P"/>
    <property type="match status" value="1"/>
</dbReference>
<dbReference type="Pfam" id="PF13664">
    <property type="entry name" value="DUF4149"/>
    <property type="match status" value="1"/>
</dbReference>
<feature type="transmembrane region" description="Helical" evidence="5">
    <location>
        <begin position="187"/>
        <end position="203"/>
    </location>
</feature>
<accession>A0A7S2ULJ3</accession>
<evidence type="ECO:0000256" key="5">
    <source>
        <dbReference type="SAM" id="Phobius"/>
    </source>
</evidence>
<keyword evidence="4 5" id="KW-0472">Membrane</keyword>
<feature type="transmembrane region" description="Helical" evidence="5">
    <location>
        <begin position="86"/>
        <end position="106"/>
    </location>
</feature>
<dbReference type="InterPro" id="IPR025423">
    <property type="entry name" value="TMEM205-like"/>
</dbReference>
<keyword evidence="6" id="KW-0732">Signal</keyword>
<feature type="signal peptide" evidence="6">
    <location>
        <begin position="1"/>
        <end position="19"/>
    </location>
</feature>
<feature type="transmembrane region" description="Helical" evidence="5">
    <location>
        <begin position="159"/>
        <end position="175"/>
    </location>
</feature>
<feature type="transmembrane region" description="Helical" evidence="5">
    <location>
        <begin position="248"/>
        <end position="266"/>
    </location>
</feature>
<dbReference type="GO" id="GO:0016020">
    <property type="term" value="C:membrane"/>
    <property type="evidence" value="ECO:0007669"/>
    <property type="project" value="UniProtKB-SubCell"/>
</dbReference>
<evidence type="ECO:0000256" key="4">
    <source>
        <dbReference type="ARBA" id="ARBA00023136"/>
    </source>
</evidence>
<dbReference type="InterPro" id="IPR053009">
    <property type="entry name" value="Xanthocillin_Biosynth-Assoc"/>
</dbReference>
<evidence type="ECO:0000313" key="8">
    <source>
        <dbReference type="EMBL" id="CAD9823438.1"/>
    </source>
</evidence>
<evidence type="ECO:0000259" key="7">
    <source>
        <dbReference type="Pfam" id="PF13664"/>
    </source>
</evidence>
<reference evidence="8" key="1">
    <citation type="submission" date="2021-01" db="EMBL/GenBank/DDBJ databases">
        <authorList>
            <person name="Corre E."/>
            <person name="Pelletier E."/>
            <person name="Niang G."/>
            <person name="Scheremetjew M."/>
            <person name="Finn R."/>
            <person name="Kale V."/>
            <person name="Holt S."/>
            <person name="Cochrane G."/>
            <person name="Meng A."/>
            <person name="Brown T."/>
            <person name="Cohen L."/>
        </authorList>
    </citation>
    <scope>NUCLEOTIDE SEQUENCE</scope>
    <source>
        <strain evidence="8">CCMP2084</strain>
    </source>
</reference>
<evidence type="ECO:0000256" key="6">
    <source>
        <dbReference type="SAM" id="SignalP"/>
    </source>
</evidence>
<organism evidence="8">
    <name type="scientific">Attheya septentrionalis</name>
    <dbReference type="NCBI Taxonomy" id="420275"/>
    <lineage>
        <taxon>Eukaryota</taxon>
        <taxon>Sar</taxon>
        <taxon>Stramenopiles</taxon>
        <taxon>Ochrophyta</taxon>
        <taxon>Bacillariophyta</taxon>
        <taxon>Coscinodiscophyceae</taxon>
        <taxon>Chaetocerotophycidae</taxon>
        <taxon>Chaetocerotales</taxon>
        <taxon>Attheyaceae</taxon>
        <taxon>Attheya</taxon>
    </lineage>
</organism>
<gene>
    <name evidence="8" type="ORF">ASEP1449_LOCUS15272</name>
</gene>
<evidence type="ECO:0000256" key="1">
    <source>
        <dbReference type="ARBA" id="ARBA00004370"/>
    </source>
</evidence>
<proteinExistence type="predicted"/>
<evidence type="ECO:0000256" key="3">
    <source>
        <dbReference type="ARBA" id="ARBA00022989"/>
    </source>
</evidence>
<name>A0A7S2ULJ3_9STRA</name>
<keyword evidence="2 5" id="KW-0812">Transmembrane</keyword>
<feature type="domain" description="TMEM205-like" evidence="7">
    <location>
        <begin position="119"/>
        <end position="215"/>
    </location>
</feature>